<keyword evidence="2" id="KW-1185">Reference proteome</keyword>
<evidence type="ECO:0008006" key="3">
    <source>
        <dbReference type="Google" id="ProtNLM"/>
    </source>
</evidence>
<evidence type="ECO:0000313" key="2">
    <source>
        <dbReference type="Proteomes" id="UP000243579"/>
    </source>
</evidence>
<dbReference type="EMBL" id="JNBR01001841">
    <property type="protein sequence ID" value="OQR84669.1"/>
    <property type="molecule type" value="Genomic_DNA"/>
</dbReference>
<organism evidence="1 2">
    <name type="scientific">Achlya hypogyna</name>
    <name type="common">Oomycete</name>
    <name type="synonym">Protoachlya hypogyna</name>
    <dbReference type="NCBI Taxonomy" id="1202772"/>
    <lineage>
        <taxon>Eukaryota</taxon>
        <taxon>Sar</taxon>
        <taxon>Stramenopiles</taxon>
        <taxon>Oomycota</taxon>
        <taxon>Saprolegniomycetes</taxon>
        <taxon>Saprolegniales</taxon>
        <taxon>Achlyaceae</taxon>
        <taxon>Achlya</taxon>
    </lineage>
</organism>
<name>A0A1V9YG40_ACHHY</name>
<dbReference type="AlphaFoldDB" id="A0A1V9YG40"/>
<dbReference type="OrthoDB" id="61729at2759"/>
<comment type="caution">
    <text evidence="1">The sequence shown here is derived from an EMBL/GenBank/DDBJ whole genome shotgun (WGS) entry which is preliminary data.</text>
</comment>
<dbReference type="Proteomes" id="UP000243579">
    <property type="component" value="Unassembled WGS sequence"/>
</dbReference>
<reference evidence="1 2" key="1">
    <citation type="journal article" date="2014" name="Genome Biol. Evol.">
        <title>The secreted proteins of Achlya hypogyna and Thraustotheca clavata identify the ancestral oomycete secretome and reveal gene acquisitions by horizontal gene transfer.</title>
        <authorList>
            <person name="Misner I."/>
            <person name="Blouin N."/>
            <person name="Leonard G."/>
            <person name="Richards T.A."/>
            <person name="Lane C.E."/>
        </authorList>
    </citation>
    <scope>NUCLEOTIDE SEQUENCE [LARGE SCALE GENOMIC DNA]</scope>
    <source>
        <strain evidence="1 2">ATCC 48635</strain>
    </source>
</reference>
<evidence type="ECO:0000313" key="1">
    <source>
        <dbReference type="EMBL" id="OQR84669.1"/>
    </source>
</evidence>
<protein>
    <recommendedName>
        <fullName evidence="3">SnoaL-like domain-containing protein</fullName>
    </recommendedName>
</protein>
<proteinExistence type="predicted"/>
<accession>A0A1V9YG40</accession>
<sequence length="233" mass="26676">MATKADKQSTEHKKALGLRVVELRQDIIRLNAKKDLLVRMAKPRSLDMKGHALKTVHDYFRLFARGINLSVPFDHNKQIDFLHTVMDPDVISLFYDESAGLHGLIQKLRHDVRLFPNHVLKATSYQVVGDGAADCCIAKVASLLEYVLTDTVVRSLFQHVPDTDRLHLIGKTMHMSVFYTFYFGDNGKVTRLERFEDVVMGYRRVAPSLHETSRLLYYEAVRPPSPPERPDDT</sequence>
<gene>
    <name evidence="1" type="ORF">ACHHYP_13083</name>
</gene>